<dbReference type="AlphaFoldDB" id="D7A2X9"/>
<feature type="domain" description="MaoC-like" evidence="2">
    <location>
        <begin position="174"/>
        <end position="251"/>
    </location>
</feature>
<dbReference type="InterPro" id="IPR039569">
    <property type="entry name" value="FAS1-like_DH_region"/>
</dbReference>
<dbReference type="InterPro" id="IPR052741">
    <property type="entry name" value="Mitochondrial_HTD2"/>
</dbReference>
<keyword evidence="5" id="KW-1185">Reference proteome</keyword>
<feature type="region of interest" description="Disordered" evidence="1">
    <location>
        <begin position="143"/>
        <end position="165"/>
    </location>
</feature>
<dbReference type="Pfam" id="PF13452">
    <property type="entry name" value="FAS1_DH_region"/>
    <property type="match status" value="1"/>
</dbReference>
<dbReference type="Pfam" id="PF01575">
    <property type="entry name" value="MaoC_dehydratas"/>
    <property type="match status" value="1"/>
</dbReference>
<reference evidence="4 5" key="1">
    <citation type="journal article" date="2012" name="Stand. Genomic Sci.">
        <title>Complete genome sequence of the facultatively chemolithoautotrophic and methylotrophic alpha Proteobacterium Starkeya novella type strain (ATCC 8093(T)).</title>
        <authorList>
            <person name="Kappler U."/>
            <person name="Davenport K."/>
            <person name="Beatson S."/>
            <person name="Lucas S."/>
            <person name="Lapidus A."/>
            <person name="Copeland A."/>
            <person name="Berry K.W."/>
            <person name="Glavina Del Rio T."/>
            <person name="Hammon N."/>
            <person name="Dalin E."/>
            <person name="Tice H."/>
            <person name="Pitluck S."/>
            <person name="Richardson P."/>
            <person name="Bruce D."/>
            <person name="Goodwin L.A."/>
            <person name="Han C."/>
            <person name="Tapia R."/>
            <person name="Detter J.C."/>
            <person name="Chang Y.J."/>
            <person name="Jeffries C.D."/>
            <person name="Land M."/>
            <person name="Hauser L."/>
            <person name="Kyrpides N.C."/>
            <person name="Goker M."/>
            <person name="Ivanova N."/>
            <person name="Klenk H.P."/>
            <person name="Woyke T."/>
        </authorList>
    </citation>
    <scope>NUCLEOTIDE SEQUENCE [LARGE SCALE GENOMIC DNA]</scope>
    <source>
        <strain evidence="5">ATCC 8093 / DSM 506 / JCM 20403 / CCM 1077 / IAM 12100 / NBRC 12443 / NCIMB 10456</strain>
    </source>
</reference>
<dbReference type="HOGENOM" id="CLU_028690_3_0_5"/>
<dbReference type="PANTHER" id="PTHR28152">
    <property type="entry name" value="HYDROXYACYL-THIOESTER DEHYDRATASE TYPE 2, MITOCHONDRIAL"/>
    <property type="match status" value="1"/>
</dbReference>
<organism evidence="4 5">
    <name type="scientific">Ancylobacter novellus (strain ATCC 8093 / DSM 506 / JCM 20403 / CCM 1077 / IAM 12100 / NBRC 12443 / NCIMB 10456)</name>
    <name type="common">Starkeya novella</name>
    <dbReference type="NCBI Taxonomy" id="639283"/>
    <lineage>
        <taxon>Bacteria</taxon>
        <taxon>Pseudomonadati</taxon>
        <taxon>Pseudomonadota</taxon>
        <taxon>Alphaproteobacteria</taxon>
        <taxon>Hyphomicrobiales</taxon>
        <taxon>Xanthobacteraceae</taxon>
        <taxon>Ancylobacter</taxon>
    </lineage>
</organism>
<dbReference type="KEGG" id="sno:Snov_0364"/>
<dbReference type="Proteomes" id="UP000006633">
    <property type="component" value="Chromosome"/>
</dbReference>
<evidence type="ECO:0000256" key="1">
    <source>
        <dbReference type="SAM" id="MobiDB-lite"/>
    </source>
</evidence>
<evidence type="ECO:0000259" key="3">
    <source>
        <dbReference type="Pfam" id="PF13452"/>
    </source>
</evidence>
<dbReference type="eggNOG" id="COG3777">
    <property type="taxonomic scope" value="Bacteria"/>
</dbReference>
<accession>D7A2X9</accession>
<gene>
    <name evidence="4" type="ordered locus">Snov_0364</name>
</gene>
<dbReference type="PANTHER" id="PTHR28152:SF1">
    <property type="entry name" value="HYDROXYACYL-THIOESTER DEHYDRATASE TYPE 2, MITOCHONDRIAL"/>
    <property type="match status" value="1"/>
</dbReference>
<dbReference type="InterPro" id="IPR002539">
    <property type="entry name" value="MaoC-like_dom"/>
</dbReference>
<dbReference type="STRING" id="639283.Snov_0364"/>
<dbReference type="Gene3D" id="3.10.129.10">
    <property type="entry name" value="Hotdog Thioesterase"/>
    <property type="match status" value="1"/>
</dbReference>
<sequence length="276" mass="30309">MTGLDAWIGRMETSAARLDGWPLAGLRAALDQNEAVQAGTALPPTGQWLYFQPLAPQSRLGADGHPERGGFLPPIELPRRMWAASDMTYHRPICVGDEVEKRSRIANVSSKSGRTGTLAFVTVEHSYLRSGMLMLSETQTLVYRDAPSPGEPPSPPQPAPDGALWSQEVTPDSRLLFRYSAVTFNAHRIHYDEPYARQVEGYPGLVVHGQLTATLLIEAFRKERPKFAVGGFSFRAMRPVFAGTTIHLEGAGDGDGYRLWARDQDGAVIVEAKVRP</sequence>
<protein>
    <submittedName>
        <fullName evidence="4">MaoC domain protein dehydratase</fullName>
    </submittedName>
</protein>
<evidence type="ECO:0000313" key="4">
    <source>
        <dbReference type="EMBL" id="ADH87697.1"/>
    </source>
</evidence>
<dbReference type="EMBL" id="CP002026">
    <property type="protein sequence ID" value="ADH87697.1"/>
    <property type="molecule type" value="Genomic_DNA"/>
</dbReference>
<proteinExistence type="predicted"/>
<evidence type="ECO:0000313" key="5">
    <source>
        <dbReference type="Proteomes" id="UP000006633"/>
    </source>
</evidence>
<evidence type="ECO:0000259" key="2">
    <source>
        <dbReference type="Pfam" id="PF01575"/>
    </source>
</evidence>
<name>D7A2X9_ANCN5</name>
<dbReference type="SUPFAM" id="SSF54637">
    <property type="entry name" value="Thioesterase/thiol ester dehydrase-isomerase"/>
    <property type="match status" value="2"/>
</dbReference>
<dbReference type="InterPro" id="IPR029069">
    <property type="entry name" value="HotDog_dom_sf"/>
</dbReference>
<feature type="domain" description="FAS1-like dehydratase" evidence="3">
    <location>
        <begin position="72"/>
        <end position="130"/>
    </location>
</feature>
<dbReference type="RefSeq" id="WP_013165202.1">
    <property type="nucleotide sequence ID" value="NC_014217.1"/>
</dbReference>
<feature type="compositionally biased region" description="Pro residues" evidence="1">
    <location>
        <begin position="149"/>
        <end position="159"/>
    </location>
</feature>
<dbReference type="GO" id="GO:0019171">
    <property type="term" value="F:(3R)-hydroxyacyl-[acyl-carrier-protein] dehydratase activity"/>
    <property type="evidence" value="ECO:0007669"/>
    <property type="project" value="TreeGrafter"/>
</dbReference>